<feature type="binding site" evidence="16">
    <location>
        <position position="78"/>
    </location>
    <ligand>
        <name>Zn(2+)</name>
        <dbReference type="ChEBI" id="CHEBI:29105"/>
        <note>catalytic</note>
    </ligand>
</feature>
<evidence type="ECO:0000256" key="13">
    <source>
        <dbReference type="PIRNR" id="PIRNR006769"/>
    </source>
</evidence>
<reference evidence="18 19" key="1">
    <citation type="submission" date="2019-07" db="EMBL/GenBank/DDBJ databases">
        <title>Genomic Encyclopedia of Archaeal and Bacterial Type Strains, Phase II (KMG-II): from individual species to whole genera.</title>
        <authorList>
            <person name="Goeker M."/>
        </authorList>
    </citation>
    <scope>NUCLEOTIDE SEQUENCE [LARGE SCALE GENOMIC DNA]</scope>
    <source>
        <strain evidence="18 19">DSM 17527</strain>
    </source>
</reference>
<dbReference type="GO" id="GO:0008835">
    <property type="term" value="F:diaminohydroxyphosphoribosylaminopyrimidine deaminase activity"/>
    <property type="evidence" value="ECO:0007669"/>
    <property type="project" value="UniProtKB-EC"/>
</dbReference>
<sequence>MSVHKKYMQRCIQLAKNGLGTTYPNPLVGSVIVYQDRIIGEGWHYQAGTAHAEVNAINAVEDKALLSKSTIYVSLEPCSHYGKTPPCSDLIIAKGIKRVVIGTIDSFAEVSGRGIQKLIQAGCDVIVGVLEEECKQLNKRFFTFHNKERPYIILKWAKTRDNFIAPANNRGERAPVWITEAPAKQLVHQWRAEEQAILIGTQTAIKDNPKLTLRNWQGQQPTRIILDRSNKVPENSHIFDTNAATICFTEKSIKNNKPTNTEYIIVPFTQDLIPTICKALYERGIQSLIVEGGTKTLQSFIDLNMWDEARVFTGDKYFKNGNPEPKFKATKHSQVQIGNDLLTTYQND</sequence>
<feature type="binding site" evidence="15">
    <location>
        <position position="214"/>
    </location>
    <ligand>
        <name>substrate</name>
    </ligand>
</feature>
<keyword evidence="12" id="KW-0511">Multifunctional enzyme</keyword>
<keyword evidence="7 13" id="KW-0479">Metal-binding</keyword>
<evidence type="ECO:0000256" key="11">
    <source>
        <dbReference type="ARBA" id="ARBA00023002"/>
    </source>
</evidence>
<evidence type="ECO:0000256" key="14">
    <source>
        <dbReference type="PIRSR" id="PIRSR006769-1"/>
    </source>
</evidence>
<keyword evidence="6 13" id="KW-0686">Riboflavin biosynthesis</keyword>
<dbReference type="CDD" id="cd01284">
    <property type="entry name" value="Riboflavin_deaminase-reductase"/>
    <property type="match status" value="1"/>
</dbReference>
<dbReference type="InterPro" id="IPR002125">
    <property type="entry name" value="CMP_dCMP_dom"/>
</dbReference>
<evidence type="ECO:0000259" key="17">
    <source>
        <dbReference type="PROSITE" id="PS51747"/>
    </source>
</evidence>
<dbReference type="EC" id="1.1.1.193" evidence="13"/>
<keyword evidence="10 13" id="KW-0521">NADP</keyword>
<dbReference type="Gene3D" id="3.40.430.10">
    <property type="entry name" value="Dihydrofolate Reductase, subunit A"/>
    <property type="match status" value="1"/>
</dbReference>
<comment type="catalytic activity">
    <reaction evidence="13">
        <text>2,5-diamino-6-hydroxy-4-(5-phosphoribosylamino)-pyrimidine + H2O + H(+) = 5-amino-6-(5-phospho-D-ribosylamino)uracil + NH4(+)</text>
        <dbReference type="Rhea" id="RHEA:21868"/>
        <dbReference type="ChEBI" id="CHEBI:15377"/>
        <dbReference type="ChEBI" id="CHEBI:15378"/>
        <dbReference type="ChEBI" id="CHEBI:28938"/>
        <dbReference type="ChEBI" id="CHEBI:58453"/>
        <dbReference type="ChEBI" id="CHEBI:58614"/>
        <dbReference type="EC" id="3.5.4.26"/>
    </reaction>
</comment>
<dbReference type="Pfam" id="PF00383">
    <property type="entry name" value="dCMP_cyt_deam_1"/>
    <property type="match status" value="1"/>
</dbReference>
<feature type="binding site" evidence="15">
    <location>
        <position position="291"/>
    </location>
    <ligand>
        <name>substrate</name>
    </ligand>
</feature>
<feature type="binding site" evidence="15">
    <location>
        <begin position="293"/>
        <end position="299"/>
    </location>
    <ligand>
        <name>NADP(+)</name>
        <dbReference type="ChEBI" id="CHEBI:58349"/>
    </ligand>
</feature>
<feature type="binding site" evidence="16">
    <location>
        <position position="51"/>
    </location>
    <ligand>
        <name>Zn(2+)</name>
        <dbReference type="ChEBI" id="CHEBI:29105"/>
        <note>catalytic</note>
    </ligand>
</feature>
<feature type="binding site" evidence="15">
    <location>
        <position position="177"/>
    </location>
    <ligand>
        <name>NADP(+)</name>
        <dbReference type="ChEBI" id="CHEBI:58349"/>
    </ligand>
</feature>
<evidence type="ECO:0000256" key="9">
    <source>
        <dbReference type="ARBA" id="ARBA00022833"/>
    </source>
</evidence>
<comment type="pathway">
    <text evidence="3 13">Cofactor biosynthesis; riboflavin biosynthesis; 5-amino-6-(D-ribitylamino)uracil from GTP: step 3/4.</text>
</comment>
<dbReference type="SUPFAM" id="SSF53597">
    <property type="entry name" value="Dihydrofolate reductase-like"/>
    <property type="match status" value="1"/>
</dbReference>
<feature type="binding site" evidence="16">
    <location>
        <position position="87"/>
    </location>
    <ligand>
        <name>Zn(2+)</name>
        <dbReference type="ChEBI" id="CHEBI:29105"/>
        <note>catalytic</note>
    </ligand>
</feature>
<dbReference type="NCBIfam" id="TIGR00326">
    <property type="entry name" value="eubact_ribD"/>
    <property type="match status" value="1"/>
</dbReference>
<dbReference type="UniPathway" id="UPA00275">
    <property type="reaction ID" value="UER00401"/>
</dbReference>
<dbReference type="PROSITE" id="PS00903">
    <property type="entry name" value="CYT_DCMP_DEAMINASES_1"/>
    <property type="match status" value="1"/>
</dbReference>
<evidence type="ECO:0000256" key="2">
    <source>
        <dbReference type="ARBA" id="ARBA00004882"/>
    </source>
</evidence>
<comment type="similarity">
    <text evidence="4 13">In the N-terminal section; belongs to the cytidine and deoxycytidylate deaminase family.</text>
</comment>
<dbReference type="Proteomes" id="UP000324376">
    <property type="component" value="Unassembled WGS sequence"/>
</dbReference>
<dbReference type="RefSeq" id="WP_170251873.1">
    <property type="nucleotide sequence ID" value="NZ_VNHU01000007.1"/>
</dbReference>
<keyword evidence="19" id="KW-1185">Reference proteome</keyword>
<evidence type="ECO:0000256" key="10">
    <source>
        <dbReference type="ARBA" id="ARBA00022857"/>
    </source>
</evidence>
<dbReference type="PROSITE" id="PS51747">
    <property type="entry name" value="CYT_DCMP_DEAMINASES_2"/>
    <property type="match status" value="1"/>
</dbReference>
<evidence type="ECO:0000256" key="6">
    <source>
        <dbReference type="ARBA" id="ARBA00022619"/>
    </source>
</evidence>
<dbReference type="GO" id="GO:0009231">
    <property type="term" value="P:riboflavin biosynthetic process"/>
    <property type="evidence" value="ECO:0007669"/>
    <property type="project" value="UniProtKB-UniPathway"/>
</dbReference>
<protein>
    <recommendedName>
        <fullName evidence="13">Riboflavin biosynthesis protein RibD</fullName>
    </recommendedName>
    <domain>
        <recommendedName>
            <fullName evidence="13">Diaminohydroxyphosphoribosylaminopyrimidine deaminase</fullName>
            <shortName evidence="13">DRAP deaminase</shortName>
            <ecNumber evidence="13">3.5.4.26</ecNumber>
        </recommendedName>
        <alternativeName>
            <fullName evidence="13">Riboflavin-specific deaminase</fullName>
        </alternativeName>
    </domain>
    <domain>
        <recommendedName>
            <fullName evidence="13">5-amino-6-(5-phosphoribosylamino)uracil reductase</fullName>
            <ecNumber evidence="13">1.1.1.193</ecNumber>
        </recommendedName>
        <alternativeName>
            <fullName evidence="13">HTP reductase</fullName>
        </alternativeName>
    </domain>
</protein>
<dbReference type="SUPFAM" id="SSF53927">
    <property type="entry name" value="Cytidine deaminase-like"/>
    <property type="match status" value="1"/>
</dbReference>
<feature type="binding site" evidence="15">
    <location>
        <position position="211"/>
    </location>
    <ligand>
        <name>substrate</name>
    </ligand>
</feature>
<name>A0A5S5C1E4_9FLAO</name>
<gene>
    <name evidence="18" type="ORF">BD809_107167</name>
</gene>
<keyword evidence="8 13" id="KW-0378">Hydrolase</keyword>
<comment type="cofactor">
    <cofactor evidence="13 16">
        <name>Zn(2+)</name>
        <dbReference type="ChEBI" id="CHEBI:29105"/>
    </cofactor>
    <text evidence="13 16">Binds 1 zinc ion.</text>
</comment>
<dbReference type="Pfam" id="PF01872">
    <property type="entry name" value="RibD_C"/>
    <property type="match status" value="1"/>
</dbReference>
<comment type="function">
    <text evidence="1 13">Converts 2,5-diamino-6-(ribosylamino)-4(3h)-pyrimidinone 5'-phosphate into 5-amino-6-(ribosylamino)-2,4(1h,3h)-pyrimidinedione 5'-phosphate.</text>
</comment>
<evidence type="ECO:0000256" key="5">
    <source>
        <dbReference type="ARBA" id="ARBA00007417"/>
    </source>
</evidence>
<comment type="pathway">
    <text evidence="2 13">Cofactor biosynthesis; riboflavin biosynthesis; 5-amino-6-(D-ribitylamino)uracil from GTP: step 2/4.</text>
</comment>
<keyword evidence="9 13" id="KW-0862">Zinc</keyword>
<feature type="binding site" evidence="15">
    <location>
        <position position="207"/>
    </location>
    <ligand>
        <name>NADP(+)</name>
        <dbReference type="ChEBI" id="CHEBI:58349"/>
    </ligand>
</feature>
<dbReference type="EMBL" id="VNHU01000007">
    <property type="protein sequence ID" value="TYP72282.1"/>
    <property type="molecule type" value="Genomic_DNA"/>
</dbReference>
<feature type="domain" description="CMP/dCMP-type deaminase" evidence="17">
    <location>
        <begin position="2"/>
        <end position="126"/>
    </location>
</feature>
<evidence type="ECO:0000256" key="12">
    <source>
        <dbReference type="ARBA" id="ARBA00023268"/>
    </source>
</evidence>
<evidence type="ECO:0000256" key="1">
    <source>
        <dbReference type="ARBA" id="ARBA00002151"/>
    </source>
</evidence>
<comment type="catalytic activity">
    <reaction evidence="13">
        <text>5-amino-6-(5-phospho-D-ribitylamino)uracil + NADP(+) = 5-amino-6-(5-phospho-D-ribosylamino)uracil + NADPH + H(+)</text>
        <dbReference type="Rhea" id="RHEA:17845"/>
        <dbReference type="ChEBI" id="CHEBI:15378"/>
        <dbReference type="ChEBI" id="CHEBI:57783"/>
        <dbReference type="ChEBI" id="CHEBI:58349"/>
        <dbReference type="ChEBI" id="CHEBI:58421"/>
        <dbReference type="ChEBI" id="CHEBI:58453"/>
        <dbReference type="EC" id="1.1.1.193"/>
    </reaction>
</comment>
<evidence type="ECO:0000313" key="19">
    <source>
        <dbReference type="Proteomes" id="UP000324376"/>
    </source>
</evidence>
<dbReference type="PANTHER" id="PTHR38011:SF7">
    <property type="entry name" value="2,5-DIAMINO-6-RIBOSYLAMINO-4(3H)-PYRIMIDINONE 5'-PHOSPHATE REDUCTASE"/>
    <property type="match status" value="1"/>
</dbReference>
<evidence type="ECO:0000256" key="3">
    <source>
        <dbReference type="ARBA" id="ARBA00004910"/>
    </source>
</evidence>
<proteinExistence type="inferred from homology"/>
<feature type="binding site" evidence="15">
    <location>
        <position position="203"/>
    </location>
    <ligand>
        <name>substrate</name>
    </ligand>
</feature>
<dbReference type="InterPro" id="IPR016192">
    <property type="entry name" value="APOBEC/CMP_deaminase_Zn-bd"/>
</dbReference>
<dbReference type="FunFam" id="3.40.140.10:FF:000025">
    <property type="entry name" value="Riboflavin biosynthesis protein RibD"/>
    <property type="match status" value="1"/>
</dbReference>
<comment type="caution">
    <text evidence="18">The sequence shown here is derived from an EMBL/GenBank/DDBJ whole genome shotgun (WGS) entry which is preliminary data.</text>
</comment>
<feature type="binding site" evidence="15">
    <location>
        <position position="191"/>
    </location>
    <ligand>
        <name>substrate</name>
    </ligand>
</feature>
<dbReference type="InterPro" id="IPR024072">
    <property type="entry name" value="DHFR-like_dom_sf"/>
</dbReference>
<feature type="binding site" evidence="15">
    <location>
        <position position="157"/>
    </location>
    <ligand>
        <name>NADP(+)</name>
        <dbReference type="ChEBI" id="CHEBI:58349"/>
    </ligand>
</feature>
<dbReference type="InterPro" id="IPR016193">
    <property type="entry name" value="Cytidine_deaminase-like"/>
</dbReference>
<organism evidence="18 19">
    <name type="scientific">Aquimarina intermedia</name>
    <dbReference type="NCBI Taxonomy" id="350814"/>
    <lineage>
        <taxon>Bacteria</taxon>
        <taxon>Pseudomonadati</taxon>
        <taxon>Bacteroidota</taxon>
        <taxon>Flavobacteriia</taxon>
        <taxon>Flavobacteriales</taxon>
        <taxon>Flavobacteriaceae</taxon>
        <taxon>Aquimarina</taxon>
    </lineage>
</organism>
<dbReference type="Gene3D" id="3.40.140.10">
    <property type="entry name" value="Cytidine Deaminase, domain 2"/>
    <property type="match status" value="1"/>
</dbReference>
<dbReference type="PANTHER" id="PTHR38011">
    <property type="entry name" value="DIHYDROFOLATE REDUCTASE FAMILY PROTEIN (AFU_ORTHOLOGUE AFUA_8G06820)"/>
    <property type="match status" value="1"/>
</dbReference>
<evidence type="ECO:0000256" key="4">
    <source>
        <dbReference type="ARBA" id="ARBA00005259"/>
    </source>
</evidence>
<keyword evidence="11 13" id="KW-0560">Oxidoreductase</keyword>
<dbReference type="GO" id="GO:0008270">
    <property type="term" value="F:zinc ion binding"/>
    <property type="evidence" value="ECO:0007669"/>
    <property type="project" value="InterPro"/>
</dbReference>
<evidence type="ECO:0000256" key="15">
    <source>
        <dbReference type="PIRSR" id="PIRSR006769-2"/>
    </source>
</evidence>
<feature type="active site" description="Proton donor" evidence="14">
    <location>
        <position position="53"/>
    </location>
</feature>
<accession>A0A5S5C1E4</accession>
<dbReference type="PIRSF" id="PIRSF006769">
    <property type="entry name" value="RibD"/>
    <property type="match status" value="1"/>
</dbReference>
<evidence type="ECO:0000256" key="8">
    <source>
        <dbReference type="ARBA" id="ARBA00022801"/>
    </source>
</evidence>
<dbReference type="InterPro" id="IPR050765">
    <property type="entry name" value="Riboflavin_Biosynth_HTPR"/>
</dbReference>
<dbReference type="InterPro" id="IPR004794">
    <property type="entry name" value="Eubact_RibD"/>
</dbReference>
<dbReference type="EC" id="3.5.4.26" evidence="13"/>
<comment type="similarity">
    <text evidence="5 13">In the C-terminal section; belongs to the HTP reductase family.</text>
</comment>
<evidence type="ECO:0000256" key="16">
    <source>
        <dbReference type="PIRSR" id="PIRSR006769-3"/>
    </source>
</evidence>
<dbReference type="InterPro" id="IPR002734">
    <property type="entry name" value="RibDG_C"/>
</dbReference>
<dbReference type="GO" id="GO:0008703">
    <property type="term" value="F:5-amino-6-(5-phosphoribosylamino)uracil reductase activity"/>
    <property type="evidence" value="ECO:0007669"/>
    <property type="project" value="UniProtKB-EC"/>
</dbReference>
<dbReference type="AlphaFoldDB" id="A0A5S5C1E4"/>
<evidence type="ECO:0000256" key="7">
    <source>
        <dbReference type="ARBA" id="ARBA00022723"/>
    </source>
</evidence>
<evidence type="ECO:0000313" key="18">
    <source>
        <dbReference type="EMBL" id="TYP72282.1"/>
    </source>
</evidence>